<feature type="domain" description="CCHC-type" evidence="1">
    <location>
        <begin position="48"/>
        <end position="64"/>
    </location>
</feature>
<dbReference type="InterPro" id="IPR036875">
    <property type="entry name" value="Znf_CCHC_sf"/>
</dbReference>
<reference evidence="2" key="1">
    <citation type="submission" date="2021-09" db="EMBL/GenBank/DDBJ databases">
        <authorList>
            <consortium name="AG Swart"/>
            <person name="Singh M."/>
            <person name="Singh A."/>
            <person name="Seah K."/>
            <person name="Emmerich C."/>
        </authorList>
    </citation>
    <scope>NUCLEOTIDE SEQUENCE</scope>
    <source>
        <strain evidence="2">ATCC30299</strain>
    </source>
</reference>
<name>A0AAU9IVM0_9CILI</name>
<dbReference type="SMART" id="SM00343">
    <property type="entry name" value="ZnF_C2HC"/>
    <property type="match status" value="5"/>
</dbReference>
<evidence type="ECO:0000313" key="2">
    <source>
        <dbReference type="EMBL" id="CAG9312368.1"/>
    </source>
</evidence>
<dbReference type="Proteomes" id="UP001162131">
    <property type="component" value="Unassembled WGS sequence"/>
</dbReference>
<dbReference type="InterPro" id="IPR001878">
    <property type="entry name" value="Znf_CCHC"/>
</dbReference>
<feature type="domain" description="CCHC-type" evidence="1">
    <location>
        <begin position="117"/>
        <end position="131"/>
    </location>
</feature>
<gene>
    <name evidence="2" type="ORF">BSTOLATCC_MIC6475</name>
</gene>
<dbReference type="GO" id="GO:0003676">
    <property type="term" value="F:nucleic acid binding"/>
    <property type="evidence" value="ECO:0007669"/>
    <property type="project" value="InterPro"/>
</dbReference>
<accession>A0AAU9IVM0</accession>
<keyword evidence="3" id="KW-1185">Reference proteome</keyword>
<feature type="domain" description="CCHC-type" evidence="1">
    <location>
        <begin position="66"/>
        <end position="82"/>
    </location>
</feature>
<dbReference type="AlphaFoldDB" id="A0AAU9IVM0"/>
<feature type="domain" description="CCHC-type" evidence="1">
    <location>
        <begin position="26"/>
        <end position="42"/>
    </location>
</feature>
<evidence type="ECO:0000259" key="1">
    <source>
        <dbReference type="SMART" id="SM00343"/>
    </source>
</evidence>
<dbReference type="Gene3D" id="4.10.60.10">
    <property type="entry name" value="Zinc finger, CCHC-type"/>
    <property type="match status" value="1"/>
</dbReference>
<dbReference type="GO" id="GO:0008270">
    <property type="term" value="F:zinc ion binding"/>
    <property type="evidence" value="ECO:0007669"/>
    <property type="project" value="InterPro"/>
</dbReference>
<organism evidence="2 3">
    <name type="scientific">Blepharisma stoltei</name>
    <dbReference type="NCBI Taxonomy" id="1481888"/>
    <lineage>
        <taxon>Eukaryota</taxon>
        <taxon>Sar</taxon>
        <taxon>Alveolata</taxon>
        <taxon>Ciliophora</taxon>
        <taxon>Postciliodesmatophora</taxon>
        <taxon>Heterotrichea</taxon>
        <taxon>Heterotrichida</taxon>
        <taxon>Blepharismidae</taxon>
        <taxon>Blepharisma</taxon>
    </lineage>
</organism>
<evidence type="ECO:0000313" key="3">
    <source>
        <dbReference type="Proteomes" id="UP001162131"/>
    </source>
</evidence>
<proteinExistence type="predicted"/>
<comment type="caution">
    <text evidence="2">The sequence shown here is derived from an EMBL/GenBank/DDBJ whole genome shotgun (WGS) entry which is preliminary data.</text>
</comment>
<protein>
    <recommendedName>
        <fullName evidence="1">CCHC-type domain-containing protein</fullName>
    </recommendedName>
</protein>
<dbReference type="EMBL" id="CAJZBQ010000006">
    <property type="protein sequence ID" value="CAG9312368.1"/>
    <property type="molecule type" value="Genomic_DNA"/>
</dbReference>
<dbReference type="SUPFAM" id="SSF57756">
    <property type="entry name" value="Retrovirus zinc finger-like domains"/>
    <property type="match status" value="2"/>
</dbReference>
<feature type="domain" description="CCHC-type" evidence="1">
    <location>
        <begin position="87"/>
        <end position="103"/>
    </location>
</feature>
<sequence>MEAGDILFKTQMSSKDFEKNEEATLFCTKCYEYGHMEYKCIHKIRKFPCIFCSDKDHRHGQCYQVTCHKCKGIGHPARLCNSKFYLSCKICKMIGHTQETCMVRDEPIEENKLAEATCYLCKGKGHTVCKEPYKADKEEIFIEKKIMKNEQVKQKRKKNKKTRSKIEELKIRSIMNRKKNKKALKNFRRKG</sequence>